<evidence type="ECO:0000259" key="2">
    <source>
        <dbReference type="Pfam" id="PF17517"/>
    </source>
</evidence>
<proteinExistence type="predicted"/>
<feature type="signal peptide" evidence="1">
    <location>
        <begin position="1"/>
        <end position="25"/>
    </location>
</feature>
<sequence length="422" mass="47347">MALYFGHIQFVLLLLSVNTFNAIMAINEDKYNRFSKVVIPVEFDLSSFSKNLKKAIKNDTKAMVTKTMESREQGMDEITSKHSAKSKEIQNELKVEMNNGFGHGIKRRPTSHVETRTVPIKDHKGKEFITMFPSHDDTSKYALAVQLIITADIPTQVNIYSAYPGVNQTVNITSGVAYVNLPLHITMIPIGRTPTSILIRSDQPVSVVCYSAFAEHGYCAHQDYKCSSYAFNVLPVNSLGMSYNPLMYEYPSIHMGIVATAPYTQVWIEPLETHFKIVDTNIKAMTNRSVTLGYLEGLHLETNDGRIFANVQANNTISLISGNSRNGPFNTDSMYEYMLPNSHWGQYFVMPIMAKVTNVILRITTRSFNTTVNIDDNVRFSKTIVIQSGNAFSIQLSSNVHTVISSQPVLVTIFCKSKTEYS</sequence>
<gene>
    <name evidence="3" type="ORF">MEDL_23438</name>
</gene>
<reference evidence="3" key="1">
    <citation type="submission" date="2021-03" db="EMBL/GenBank/DDBJ databases">
        <authorList>
            <person name="Bekaert M."/>
        </authorList>
    </citation>
    <scope>NUCLEOTIDE SEQUENCE</scope>
</reference>
<comment type="caution">
    <text evidence="3">The sequence shown here is derived from an EMBL/GenBank/DDBJ whole genome shotgun (WGS) entry which is preliminary data.</text>
</comment>
<keyword evidence="1" id="KW-0732">Signal</keyword>
<evidence type="ECO:0000313" key="3">
    <source>
        <dbReference type="EMBL" id="CAG2209304.1"/>
    </source>
</evidence>
<evidence type="ECO:0000313" key="4">
    <source>
        <dbReference type="Proteomes" id="UP000683360"/>
    </source>
</evidence>
<dbReference type="AlphaFoldDB" id="A0A8S3RSR5"/>
<dbReference type="PANTHER" id="PTHR46534:SF1">
    <property type="entry name" value="IGGFC-BINDING PROTEIN N-TERMINAL DOMAIN-CONTAINING PROTEIN"/>
    <property type="match status" value="1"/>
</dbReference>
<accession>A0A8S3RSR5</accession>
<dbReference type="OrthoDB" id="10365490at2759"/>
<protein>
    <submittedName>
        <fullName evidence="3">UvrA</fullName>
    </submittedName>
</protein>
<keyword evidence="4" id="KW-1185">Reference proteome</keyword>
<organism evidence="3 4">
    <name type="scientific">Mytilus edulis</name>
    <name type="common">Blue mussel</name>
    <dbReference type="NCBI Taxonomy" id="6550"/>
    <lineage>
        <taxon>Eukaryota</taxon>
        <taxon>Metazoa</taxon>
        <taxon>Spiralia</taxon>
        <taxon>Lophotrochozoa</taxon>
        <taxon>Mollusca</taxon>
        <taxon>Bivalvia</taxon>
        <taxon>Autobranchia</taxon>
        <taxon>Pteriomorphia</taxon>
        <taxon>Mytilida</taxon>
        <taxon>Mytiloidea</taxon>
        <taxon>Mytilidae</taxon>
        <taxon>Mytilinae</taxon>
        <taxon>Mytilus</taxon>
    </lineage>
</organism>
<dbReference type="InterPro" id="IPR035234">
    <property type="entry name" value="IgGFc-bd_N"/>
</dbReference>
<dbReference type="PANTHER" id="PTHR46534">
    <property type="entry name" value="IGGFC_BINDING DOMAIN-CONTAINING PROTEIN"/>
    <property type="match status" value="1"/>
</dbReference>
<evidence type="ECO:0000256" key="1">
    <source>
        <dbReference type="SAM" id="SignalP"/>
    </source>
</evidence>
<feature type="domain" description="IgGFc-binding protein N-terminal" evidence="2">
    <location>
        <begin position="230"/>
        <end position="419"/>
    </location>
</feature>
<dbReference type="Pfam" id="PF17517">
    <property type="entry name" value="IgGFc_binding"/>
    <property type="match status" value="1"/>
</dbReference>
<dbReference type="EMBL" id="CAJPWZ010001148">
    <property type="protein sequence ID" value="CAG2209304.1"/>
    <property type="molecule type" value="Genomic_DNA"/>
</dbReference>
<dbReference type="Proteomes" id="UP000683360">
    <property type="component" value="Unassembled WGS sequence"/>
</dbReference>
<feature type="chain" id="PRO_5035876059" evidence="1">
    <location>
        <begin position="26"/>
        <end position="422"/>
    </location>
</feature>
<name>A0A8S3RSR5_MYTED</name>